<accession>A0ACC2WI99</accession>
<protein>
    <submittedName>
        <fullName evidence="1">Uncharacterized protein</fullName>
    </submittedName>
</protein>
<reference evidence="1" key="1">
    <citation type="submission" date="2023-04" db="EMBL/GenBank/DDBJ databases">
        <title>Draft Genome sequencing of Naganishia species isolated from polar environments using Oxford Nanopore Technology.</title>
        <authorList>
            <person name="Leo P."/>
            <person name="Venkateswaran K."/>
        </authorList>
    </citation>
    <scope>NUCLEOTIDE SEQUENCE</scope>
    <source>
        <strain evidence="1">MNA-CCFEE 5425</strain>
    </source>
</reference>
<proteinExistence type="predicted"/>
<gene>
    <name evidence="1" type="ORF">QFC22_006502</name>
</gene>
<dbReference type="Proteomes" id="UP001243375">
    <property type="component" value="Unassembled WGS sequence"/>
</dbReference>
<evidence type="ECO:0000313" key="2">
    <source>
        <dbReference type="Proteomes" id="UP001243375"/>
    </source>
</evidence>
<evidence type="ECO:0000313" key="1">
    <source>
        <dbReference type="EMBL" id="KAJ9111475.1"/>
    </source>
</evidence>
<dbReference type="EMBL" id="JASBWU010000030">
    <property type="protein sequence ID" value="KAJ9111475.1"/>
    <property type="molecule type" value="Genomic_DNA"/>
</dbReference>
<sequence length="160" mass="18886">MHQAGLPRGDYTHHVTLAVEPAPDHRDKPVPSSWTIRVVRFEGMNVEHFYKFDVHGFVVSKYKHPTDVLERIWVLLGDIRNVAWRAMYGALRICINMKWGYEKYRTHCLMPLAWLFYSDPVIIAYYNRHTDWWTLSASTVPDLVRGNTVPEFHQDLLCRM</sequence>
<organism evidence="1 2">
    <name type="scientific">Naganishia vaughanmartiniae</name>
    <dbReference type="NCBI Taxonomy" id="1424756"/>
    <lineage>
        <taxon>Eukaryota</taxon>
        <taxon>Fungi</taxon>
        <taxon>Dikarya</taxon>
        <taxon>Basidiomycota</taxon>
        <taxon>Agaricomycotina</taxon>
        <taxon>Tremellomycetes</taxon>
        <taxon>Filobasidiales</taxon>
        <taxon>Filobasidiaceae</taxon>
        <taxon>Naganishia</taxon>
    </lineage>
</organism>
<name>A0ACC2WI99_9TREE</name>
<comment type="caution">
    <text evidence="1">The sequence shown here is derived from an EMBL/GenBank/DDBJ whole genome shotgun (WGS) entry which is preliminary data.</text>
</comment>
<keyword evidence="2" id="KW-1185">Reference proteome</keyword>